<feature type="compositionally biased region" description="Polar residues" evidence="2">
    <location>
        <begin position="920"/>
        <end position="930"/>
    </location>
</feature>
<protein>
    <submittedName>
        <fullName evidence="3">Uncharacterized protein</fullName>
    </submittedName>
</protein>
<feature type="coiled-coil region" evidence="1">
    <location>
        <begin position="860"/>
        <end position="894"/>
    </location>
</feature>
<feature type="region of interest" description="Disordered" evidence="2">
    <location>
        <begin position="356"/>
        <end position="429"/>
    </location>
</feature>
<accession>A0A5N5QN69</accession>
<feature type="region of interest" description="Disordered" evidence="2">
    <location>
        <begin position="257"/>
        <end position="319"/>
    </location>
</feature>
<sequence>MAGPFSPAFLDPRGRSASDTSRIATLPRTRVQINKPTLSPSPDVSPIHRRGRGTLNLFFTTKPERRRTVADASSLLSARSDENLSSILEGADPQKTGRKRSNSRPTVPPPSLLAHPLTNKTSPLSRVNVSPPTSPTLPAIFASLPSRARERIRNSYDSTRRSLDRGDIFVPGNVSPDIPDPDSPTPTSHSFHDSVDSSYSTTYPKRRSMAAYARPPITSSHLSRRISALPIGGEDDLLDSIGESYRASTADLSDFLRATGPEDSHRPGPVPKSPFKEVDVDSSSASRSRTRSSLFRIGGRRREKSRPTAGSAFNAEVPPVPTIPLPRLVGRDDSGESRNSFSPILPLFNIGEDNSSLSGTGTSLQSSLNRQLPPNTREHRLPDGTTILMITTPQMNSQPPSQPQSQPRDLPHTRSMGSMSTRSKGDGFKSASSLLVTDQAENAMLQPQLPPLSSSAPPVATKPTSHSPNMSISSDGTLSTAERHRTVSGGNMALLSRGGTLEPLAPQTPTTAHTVGADAKNAYLQVHTPKTRQRGYSSPVSMSPPSAESTPTVTTPTPAFSPSASIAPTPELTPHKSPVQLPESMPAASPPFCETSAGSPIIVDGLQFPAPPGNPPRPKRRPNTMGAPPTANLSISPARSSKSLRAARSPRKSNPETDSFKASAKKNEQGPRPRPLNLDSVPTYREWNSKAPDVQTYPGELTGLELDLNSPSTRAGKKRDSLMMQHQELFLNLNPFQTPPSPADPFSGPSSKRSSILPPLVGGPPAMPLPPSPHPWPDLAASTSSPISPRSTSLPVNDQRRVSLGSQRSRLDSLLIRSSTFITPIPASPVTPDAVHALGSVLAAQRQQFDGMSKYLIDMVKAFEEEKRSYEQRIQELTATVAEKDAKAKEDERKIKGLEWLVGNLNLRVDGGKGGVGAASSDTDSPVTNLSRRRSSFSGLGTNEGMPATPLPIGSVFDTAERAKRTASMDDVLRNLVALSLSRNSSRIYEWAANTTDEQD</sequence>
<feature type="region of interest" description="Disordered" evidence="2">
    <location>
        <begin position="447"/>
        <end position="478"/>
    </location>
</feature>
<evidence type="ECO:0000313" key="4">
    <source>
        <dbReference type="Proteomes" id="UP000383932"/>
    </source>
</evidence>
<feature type="compositionally biased region" description="Low complexity" evidence="2">
    <location>
        <begin position="447"/>
        <end position="458"/>
    </location>
</feature>
<feature type="compositionally biased region" description="Basic and acidic residues" evidence="2">
    <location>
        <begin position="653"/>
        <end position="671"/>
    </location>
</feature>
<feature type="region of interest" description="Disordered" evidence="2">
    <location>
        <begin position="914"/>
        <end position="945"/>
    </location>
</feature>
<name>A0A5N5QN69_9AGAM</name>
<feature type="compositionally biased region" description="Polar residues" evidence="2">
    <location>
        <begin position="31"/>
        <end position="42"/>
    </location>
</feature>
<feature type="region of interest" description="Disordered" evidence="2">
    <location>
        <begin position="1"/>
        <end position="50"/>
    </location>
</feature>
<feature type="region of interest" description="Disordered" evidence="2">
    <location>
        <begin position="733"/>
        <end position="796"/>
    </location>
</feature>
<dbReference type="Proteomes" id="UP000383932">
    <property type="component" value="Unassembled WGS sequence"/>
</dbReference>
<feature type="compositionally biased region" description="Polar residues" evidence="2">
    <location>
        <begin position="534"/>
        <end position="566"/>
    </location>
</feature>
<feature type="compositionally biased region" description="Polar residues" evidence="2">
    <location>
        <begin position="118"/>
        <end position="131"/>
    </location>
</feature>
<dbReference type="OrthoDB" id="3226332at2759"/>
<feature type="compositionally biased region" description="Low complexity" evidence="2">
    <location>
        <begin position="282"/>
        <end position="293"/>
    </location>
</feature>
<evidence type="ECO:0000256" key="1">
    <source>
        <dbReference type="SAM" id="Coils"/>
    </source>
</evidence>
<dbReference type="AlphaFoldDB" id="A0A5N5QN69"/>
<feature type="compositionally biased region" description="Low complexity" evidence="2">
    <location>
        <begin position="397"/>
        <end position="407"/>
    </location>
</feature>
<feature type="compositionally biased region" description="Pro residues" evidence="2">
    <location>
        <begin position="761"/>
        <end position="776"/>
    </location>
</feature>
<evidence type="ECO:0000313" key="3">
    <source>
        <dbReference type="EMBL" id="KAB5592971.1"/>
    </source>
</evidence>
<keyword evidence="4" id="KW-1185">Reference proteome</keyword>
<feature type="compositionally biased region" description="Low complexity" evidence="2">
    <location>
        <begin position="777"/>
        <end position="793"/>
    </location>
</feature>
<feature type="region of interest" description="Disordered" evidence="2">
    <location>
        <begin position="86"/>
        <end position="202"/>
    </location>
</feature>
<comment type="caution">
    <text evidence="3">The sequence shown here is derived from an EMBL/GenBank/DDBJ whole genome shotgun (WGS) entry which is preliminary data.</text>
</comment>
<gene>
    <name evidence="3" type="ORF">CTheo_3606</name>
</gene>
<dbReference type="EMBL" id="SSOP01000049">
    <property type="protein sequence ID" value="KAB5592971.1"/>
    <property type="molecule type" value="Genomic_DNA"/>
</dbReference>
<feature type="compositionally biased region" description="Low complexity" evidence="2">
    <location>
        <begin position="356"/>
        <end position="368"/>
    </location>
</feature>
<feature type="compositionally biased region" description="Basic and acidic residues" evidence="2">
    <location>
        <begin position="147"/>
        <end position="167"/>
    </location>
</feature>
<organism evidence="3 4">
    <name type="scientific">Ceratobasidium theobromae</name>
    <dbReference type="NCBI Taxonomy" id="1582974"/>
    <lineage>
        <taxon>Eukaryota</taxon>
        <taxon>Fungi</taxon>
        <taxon>Dikarya</taxon>
        <taxon>Basidiomycota</taxon>
        <taxon>Agaricomycotina</taxon>
        <taxon>Agaricomycetes</taxon>
        <taxon>Cantharellales</taxon>
        <taxon>Ceratobasidiaceae</taxon>
        <taxon>Ceratobasidium</taxon>
    </lineage>
</organism>
<reference evidence="3 4" key="1">
    <citation type="journal article" date="2019" name="Fungal Biol. Biotechnol.">
        <title>Draft genome sequence of fastidious pathogen Ceratobasidium theobromae, which causes vascular-streak dieback in Theobroma cacao.</title>
        <authorList>
            <person name="Ali S.S."/>
            <person name="Asman A."/>
            <person name="Shao J."/>
            <person name="Firmansyah A.P."/>
            <person name="Susilo A.W."/>
            <person name="Rosmana A."/>
            <person name="McMahon P."/>
            <person name="Junaid M."/>
            <person name="Guest D."/>
            <person name="Kheng T.Y."/>
            <person name="Meinhardt L.W."/>
            <person name="Bailey B.A."/>
        </authorList>
    </citation>
    <scope>NUCLEOTIDE SEQUENCE [LARGE SCALE GENOMIC DNA]</scope>
    <source>
        <strain evidence="3 4">CT2</strain>
    </source>
</reference>
<feature type="compositionally biased region" description="Low complexity" evidence="2">
    <location>
        <begin position="636"/>
        <end position="647"/>
    </location>
</feature>
<feature type="region of interest" description="Disordered" evidence="2">
    <location>
        <begin position="529"/>
        <end position="681"/>
    </location>
</feature>
<evidence type="ECO:0000256" key="2">
    <source>
        <dbReference type="SAM" id="MobiDB-lite"/>
    </source>
</evidence>
<keyword evidence="1" id="KW-0175">Coiled coil</keyword>
<proteinExistence type="predicted"/>
<feature type="compositionally biased region" description="Polar residues" evidence="2">
    <location>
        <begin position="462"/>
        <end position="478"/>
    </location>
</feature>